<organism evidence="1 2">
    <name type="scientific">Streptomyces kaempferi</name>
    <dbReference type="NCBI Taxonomy" id="333725"/>
    <lineage>
        <taxon>Bacteria</taxon>
        <taxon>Bacillati</taxon>
        <taxon>Actinomycetota</taxon>
        <taxon>Actinomycetes</taxon>
        <taxon>Kitasatosporales</taxon>
        <taxon>Streptomycetaceae</taxon>
        <taxon>Streptomyces</taxon>
    </lineage>
</organism>
<evidence type="ECO:0000313" key="1">
    <source>
        <dbReference type="EMBL" id="MFD1311182.1"/>
    </source>
</evidence>
<dbReference type="Proteomes" id="UP001597058">
    <property type="component" value="Unassembled WGS sequence"/>
</dbReference>
<reference evidence="2" key="1">
    <citation type="journal article" date="2019" name="Int. J. Syst. Evol. Microbiol.">
        <title>The Global Catalogue of Microorganisms (GCM) 10K type strain sequencing project: providing services to taxonomists for standard genome sequencing and annotation.</title>
        <authorList>
            <consortium name="The Broad Institute Genomics Platform"/>
            <consortium name="The Broad Institute Genome Sequencing Center for Infectious Disease"/>
            <person name="Wu L."/>
            <person name="Ma J."/>
        </authorList>
    </citation>
    <scope>NUCLEOTIDE SEQUENCE [LARGE SCALE GENOMIC DNA]</scope>
    <source>
        <strain evidence="2">CGMCC 4.7020</strain>
    </source>
</reference>
<protein>
    <submittedName>
        <fullName evidence="1">Uncharacterized protein</fullName>
    </submittedName>
</protein>
<gene>
    <name evidence="1" type="ORF">ACFQ5X_35860</name>
</gene>
<dbReference type="EMBL" id="JBHTMM010000071">
    <property type="protein sequence ID" value="MFD1311182.1"/>
    <property type="molecule type" value="Genomic_DNA"/>
</dbReference>
<dbReference type="RefSeq" id="WP_381237589.1">
    <property type="nucleotide sequence ID" value="NZ_JBHSKH010000050.1"/>
</dbReference>
<name>A0ABW3XPF8_9ACTN</name>
<comment type="caution">
    <text evidence="1">The sequence shown here is derived from an EMBL/GenBank/DDBJ whole genome shotgun (WGS) entry which is preliminary data.</text>
</comment>
<evidence type="ECO:0000313" key="2">
    <source>
        <dbReference type="Proteomes" id="UP001597058"/>
    </source>
</evidence>
<proteinExistence type="predicted"/>
<sequence length="64" mass="7212">MSATVRRWPPWTAEVSGHAADFARRVDAAAGDATAAIHQWLVETGRIRPDAHIIHLEVRTWRAR</sequence>
<keyword evidence="2" id="KW-1185">Reference proteome</keyword>
<accession>A0ABW3XPF8</accession>